<evidence type="ECO:0000259" key="4">
    <source>
        <dbReference type="Pfam" id="PF22725"/>
    </source>
</evidence>
<dbReference type="SUPFAM" id="SSF51735">
    <property type="entry name" value="NAD(P)-binding Rossmann-fold domains"/>
    <property type="match status" value="1"/>
</dbReference>
<dbReference type="GO" id="GO:0016491">
    <property type="term" value="F:oxidoreductase activity"/>
    <property type="evidence" value="ECO:0007669"/>
    <property type="project" value="UniProtKB-KW"/>
</dbReference>
<dbReference type="Pfam" id="PF01408">
    <property type="entry name" value="GFO_IDH_MocA"/>
    <property type="match status" value="1"/>
</dbReference>
<feature type="domain" description="Gfo/Idh/MocA-like oxidoreductase N-terminal" evidence="3">
    <location>
        <begin position="9"/>
        <end position="131"/>
    </location>
</feature>
<dbReference type="Proteomes" id="UP001154252">
    <property type="component" value="Unassembled WGS sequence"/>
</dbReference>
<protein>
    <recommendedName>
        <fullName evidence="7">Gfo/Idh/MocA-like oxidoreductase N-terminal domain-containing protein</fullName>
    </recommendedName>
</protein>
<name>A0A9W4P913_9EURO</name>
<reference evidence="5" key="1">
    <citation type="submission" date="2021-07" db="EMBL/GenBank/DDBJ databases">
        <authorList>
            <person name="Branca A.L. A."/>
        </authorList>
    </citation>
    <scope>NUCLEOTIDE SEQUENCE</scope>
</reference>
<sequence length="357" mass="39472">MTQTSLKANIGVVGLGRMGQRHALNVLHQVPRARLFAVCSPAPHEIEWAKKDLEPEGVQVFDTFEAMIRTPGLDAVVIASPSELHFSQTLAAMELGIHVLCEKPVTKDTAQLRQLMQKAELHPQTKVMVGFVRRFDENYQDALRKIKDGAIGEPIIVRSHGAEKLDKTGYFIEYARVSGGIFLDTVIHDIDLTLSILGDDIQPKALWATGIIAHHHEMKDFKDVDNAVAVVEFWGGRIAHYYHSRTTSNGYDNSTDIIGMTGKISINSVPHHNRVQVSNAAGITQEVSPSWIDRYREAFVTELNEFTDAILDKSELPMTLSAALTGLKIATALRKSLETGGKIQFDENGDEIIPGTK</sequence>
<dbReference type="Pfam" id="PF22725">
    <property type="entry name" value="GFO_IDH_MocA_C3"/>
    <property type="match status" value="1"/>
</dbReference>
<dbReference type="GO" id="GO:0000166">
    <property type="term" value="F:nucleotide binding"/>
    <property type="evidence" value="ECO:0007669"/>
    <property type="project" value="InterPro"/>
</dbReference>
<comment type="similarity">
    <text evidence="1">Belongs to the Gfo/Idh/MocA family.</text>
</comment>
<evidence type="ECO:0000256" key="2">
    <source>
        <dbReference type="ARBA" id="ARBA00023002"/>
    </source>
</evidence>
<keyword evidence="2" id="KW-0560">Oxidoreductase</keyword>
<evidence type="ECO:0000256" key="1">
    <source>
        <dbReference type="ARBA" id="ARBA00010928"/>
    </source>
</evidence>
<accession>A0A9W4P913</accession>
<dbReference type="Gene3D" id="3.30.360.10">
    <property type="entry name" value="Dihydrodipicolinate Reductase, domain 2"/>
    <property type="match status" value="1"/>
</dbReference>
<dbReference type="GO" id="GO:0005737">
    <property type="term" value="C:cytoplasm"/>
    <property type="evidence" value="ECO:0007669"/>
    <property type="project" value="TreeGrafter"/>
</dbReference>
<evidence type="ECO:0000313" key="5">
    <source>
        <dbReference type="EMBL" id="CAG8904091.1"/>
    </source>
</evidence>
<evidence type="ECO:0000259" key="3">
    <source>
        <dbReference type="Pfam" id="PF01408"/>
    </source>
</evidence>
<evidence type="ECO:0008006" key="7">
    <source>
        <dbReference type="Google" id="ProtNLM"/>
    </source>
</evidence>
<dbReference type="OrthoDB" id="446809at2759"/>
<dbReference type="InterPro" id="IPR000683">
    <property type="entry name" value="Gfo/Idh/MocA-like_OxRdtase_N"/>
</dbReference>
<gene>
    <name evidence="5" type="ORF">PEGY_LOCUS7730</name>
</gene>
<dbReference type="InterPro" id="IPR036291">
    <property type="entry name" value="NAD(P)-bd_dom_sf"/>
</dbReference>
<dbReference type="InterPro" id="IPR055170">
    <property type="entry name" value="GFO_IDH_MocA-like_dom"/>
</dbReference>
<proteinExistence type="inferred from homology"/>
<organism evidence="5 6">
    <name type="scientific">Penicillium egyptiacum</name>
    <dbReference type="NCBI Taxonomy" id="1303716"/>
    <lineage>
        <taxon>Eukaryota</taxon>
        <taxon>Fungi</taxon>
        <taxon>Dikarya</taxon>
        <taxon>Ascomycota</taxon>
        <taxon>Pezizomycotina</taxon>
        <taxon>Eurotiomycetes</taxon>
        <taxon>Eurotiomycetidae</taxon>
        <taxon>Eurotiales</taxon>
        <taxon>Aspergillaceae</taxon>
        <taxon>Penicillium</taxon>
    </lineage>
</organism>
<dbReference type="PANTHER" id="PTHR42840:SF3">
    <property type="entry name" value="BINDING ROSSMANN FOLD OXIDOREDUCTASE, PUTATIVE (AFU_ORTHOLOGUE AFUA_2G10240)-RELATED"/>
    <property type="match status" value="1"/>
</dbReference>
<dbReference type="SUPFAM" id="SSF55347">
    <property type="entry name" value="Glyceraldehyde-3-phosphate dehydrogenase-like, C-terminal domain"/>
    <property type="match status" value="1"/>
</dbReference>
<dbReference type="PANTHER" id="PTHR42840">
    <property type="entry name" value="NAD(P)-BINDING ROSSMANN-FOLD SUPERFAMILY PROTEIN-RELATED"/>
    <property type="match status" value="1"/>
</dbReference>
<feature type="domain" description="GFO/IDH/MocA-like oxidoreductase" evidence="4">
    <location>
        <begin position="139"/>
        <end position="264"/>
    </location>
</feature>
<evidence type="ECO:0000313" key="6">
    <source>
        <dbReference type="Proteomes" id="UP001154252"/>
    </source>
</evidence>
<dbReference type="EMBL" id="CAJVRC010000882">
    <property type="protein sequence ID" value="CAG8904091.1"/>
    <property type="molecule type" value="Genomic_DNA"/>
</dbReference>
<dbReference type="Gene3D" id="3.40.50.720">
    <property type="entry name" value="NAD(P)-binding Rossmann-like Domain"/>
    <property type="match status" value="1"/>
</dbReference>
<keyword evidence="6" id="KW-1185">Reference proteome</keyword>
<dbReference type="GO" id="GO:0006740">
    <property type="term" value="P:NADPH regeneration"/>
    <property type="evidence" value="ECO:0007669"/>
    <property type="project" value="TreeGrafter"/>
</dbReference>
<comment type="caution">
    <text evidence="5">The sequence shown here is derived from an EMBL/GenBank/DDBJ whole genome shotgun (WGS) entry which is preliminary data.</text>
</comment>
<dbReference type="AlphaFoldDB" id="A0A9W4P913"/>